<keyword evidence="2" id="KW-1133">Transmembrane helix</keyword>
<organism evidence="3">
    <name type="scientific">freshwater metagenome</name>
    <dbReference type="NCBI Taxonomy" id="449393"/>
    <lineage>
        <taxon>unclassified sequences</taxon>
        <taxon>metagenomes</taxon>
        <taxon>ecological metagenomes</taxon>
    </lineage>
</organism>
<dbReference type="AlphaFoldDB" id="A0A6J5YGI0"/>
<dbReference type="Pfam" id="PF14494">
    <property type="entry name" value="DUF4436"/>
    <property type="match status" value="1"/>
</dbReference>
<feature type="transmembrane region" description="Helical" evidence="2">
    <location>
        <begin position="236"/>
        <end position="258"/>
    </location>
</feature>
<evidence type="ECO:0000256" key="2">
    <source>
        <dbReference type="SAM" id="Phobius"/>
    </source>
</evidence>
<evidence type="ECO:0000256" key="1">
    <source>
        <dbReference type="SAM" id="MobiDB-lite"/>
    </source>
</evidence>
<feature type="transmembrane region" description="Helical" evidence="2">
    <location>
        <begin position="43"/>
        <end position="60"/>
    </location>
</feature>
<keyword evidence="2" id="KW-0812">Transmembrane</keyword>
<dbReference type="EMBL" id="CAEMXZ010000011">
    <property type="protein sequence ID" value="CAB4322688.1"/>
    <property type="molecule type" value="Genomic_DNA"/>
</dbReference>
<feature type="region of interest" description="Disordered" evidence="1">
    <location>
        <begin position="1"/>
        <end position="33"/>
    </location>
</feature>
<dbReference type="InterPro" id="IPR027948">
    <property type="entry name" value="DUF4436"/>
</dbReference>
<accession>A0A6J5YGI0</accession>
<evidence type="ECO:0000313" key="3">
    <source>
        <dbReference type="EMBL" id="CAB4322688.1"/>
    </source>
</evidence>
<feature type="transmembrane region" description="Helical" evidence="2">
    <location>
        <begin position="300"/>
        <end position="322"/>
    </location>
</feature>
<proteinExistence type="predicted"/>
<keyword evidence="2" id="KW-0472">Membrane</keyword>
<gene>
    <name evidence="3" type="ORF">UFOPK1392_00424</name>
</gene>
<sequence length="332" mass="35426">MSNAQGDSQSHDPRAVDGEADPNVEPSGDREAVADRRRFGKRLIFAALGILIVAQVATFVSRNNTESTGSEVRTYIGVSDPASEDYIQVNARILEVQPVAGTQQVRLTIAPHGSFANRDGSLKQTINLDADGYLGGSINLSGGEIPPPVQLVLDLDGDLSQYPFDSYASALQVRLTRVVKSADGTGTTKSEEPVPTRLAVSAKQHDWAVTSSPADSWDDGAIRVDLGARRGGAMRAFALFELLVMIALASIAVAMTYTTLVTGRPLEFSMFVWLGAMLFALPAVRNTMPGVPGVGTVLDYAGFFWCLIAVAACLITAAITYIRTAFKTRNDA</sequence>
<protein>
    <submittedName>
        <fullName evidence="3">Unannotated protein</fullName>
    </submittedName>
</protein>
<name>A0A6J5YGI0_9ZZZZ</name>
<reference evidence="3" key="1">
    <citation type="submission" date="2020-05" db="EMBL/GenBank/DDBJ databases">
        <authorList>
            <person name="Chiriac C."/>
            <person name="Salcher M."/>
            <person name="Ghai R."/>
            <person name="Kavagutti S V."/>
        </authorList>
    </citation>
    <scope>NUCLEOTIDE SEQUENCE</scope>
</reference>
<feature type="transmembrane region" description="Helical" evidence="2">
    <location>
        <begin position="270"/>
        <end position="288"/>
    </location>
</feature>